<evidence type="ECO:0000256" key="4">
    <source>
        <dbReference type="ARBA" id="ARBA00022643"/>
    </source>
</evidence>
<evidence type="ECO:0000256" key="6">
    <source>
        <dbReference type="ARBA" id="ARBA00023002"/>
    </source>
</evidence>
<keyword evidence="12" id="KW-1185">Reference proteome</keyword>
<evidence type="ECO:0000256" key="5">
    <source>
        <dbReference type="ARBA" id="ARBA00022857"/>
    </source>
</evidence>
<evidence type="ECO:0000256" key="9">
    <source>
        <dbReference type="SAM" id="MobiDB-lite"/>
    </source>
</evidence>
<dbReference type="PIRSF" id="PIRSF000232">
    <property type="entry name" value="YdjA"/>
    <property type="match status" value="1"/>
</dbReference>
<dbReference type="PANTHER" id="PTHR43821:SF1">
    <property type="entry name" value="NAD(P)H NITROREDUCTASE YDJA-RELATED"/>
    <property type="match status" value="1"/>
</dbReference>
<comment type="cofactor">
    <cofactor evidence="1 8">
        <name>FMN</name>
        <dbReference type="ChEBI" id="CHEBI:58210"/>
    </cofactor>
</comment>
<feature type="compositionally biased region" description="Basic residues" evidence="9">
    <location>
        <begin position="1"/>
        <end position="10"/>
    </location>
</feature>
<evidence type="ECO:0000256" key="8">
    <source>
        <dbReference type="PIRNR" id="PIRNR000232"/>
    </source>
</evidence>
<name>A0ABX1S2R2_9PSEU</name>
<dbReference type="Gene3D" id="3.40.109.10">
    <property type="entry name" value="NADH Oxidase"/>
    <property type="match status" value="1"/>
</dbReference>
<gene>
    <name evidence="11" type="ORF">HF526_00665</name>
</gene>
<dbReference type="Pfam" id="PF00881">
    <property type="entry name" value="Nitroreductase"/>
    <property type="match status" value="1"/>
</dbReference>
<evidence type="ECO:0000256" key="1">
    <source>
        <dbReference type="ARBA" id="ARBA00001917"/>
    </source>
</evidence>
<evidence type="ECO:0000256" key="7">
    <source>
        <dbReference type="ARBA" id="ARBA00023027"/>
    </source>
</evidence>
<comment type="similarity">
    <text evidence="2 8">Belongs to the nitroreductase family.</text>
</comment>
<evidence type="ECO:0000256" key="3">
    <source>
        <dbReference type="ARBA" id="ARBA00022630"/>
    </source>
</evidence>
<comment type="caution">
    <text evidence="11">The sequence shown here is derived from an EMBL/GenBank/DDBJ whole genome shotgun (WGS) entry which is preliminary data.</text>
</comment>
<keyword evidence="3 8" id="KW-0285">Flavoprotein</keyword>
<dbReference type="CDD" id="cd02135">
    <property type="entry name" value="YdjA-like"/>
    <property type="match status" value="1"/>
</dbReference>
<keyword evidence="5 8" id="KW-0521">NADP</keyword>
<keyword evidence="4 8" id="KW-0288">FMN</keyword>
<dbReference type="EMBL" id="JAAXLA010000001">
    <property type="protein sequence ID" value="NMH95845.1"/>
    <property type="molecule type" value="Genomic_DNA"/>
</dbReference>
<dbReference type="InterPro" id="IPR000415">
    <property type="entry name" value="Nitroreductase-like"/>
</dbReference>
<feature type="domain" description="Nitroreductase" evidence="10">
    <location>
        <begin position="4"/>
        <end position="160"/>
    </location>
</feature>
<accession>A0ABX1S2R2</accession>
<organism evidence="11 12">
    <name type="scientific">Pseudonocardia acidicola</name>
    <dbReference type="NCBI Taxonomy" id="2724939"/>
    <lineage>
        <taxon>Bacteria</taxon>
        <taxon>Bacillati</taxon>
        <taxon>Actinomycetota</taxon>
        <taxon>Actinomycetes</taxon>
        <taxon>Pseudonocardiales</taxon>
        <taxon>Pseudonocardiaceae</taxon>
        <taxon>Pseudonocardia</taxon>
    </lineage>
</organism>
<dbReference type="PANTHER" id="PTHR43821">
    <property type="entry name" value="NAD(P)H NITROREDUCTASE YDJA-RELATED"/>
    <property type="match status" value="1"/>
</dbReference>
<sequence length="181" mass="19216">MAALRGRRSRPALTGPAPDHDELRQLLSAACSAPDHGRLRPWRLIVVDSAARGPLGDAFAAAHAERDPAASPEELDRTRAKAMRAPMIVVVVGAPRPHPKVPLREQQASAACVAYGLVLAADARGFGAMWRTGWFGDAPKVRAHLGLAEDEEVTGWIYLGTPAGSPPAPRTPLDLPVSYLG</sequence>
<dbReference type="SUPFAM" id="SSF55469">
    <property type="entry name" value="FMN-dependent nitroreductase-like"/>
    <property type="match status" value="1"/>
</dbReference>
<dbReference type="InterPro" id="IPR026021">
    <property type="entry name" value="YdjA-like"/>
</dbReference>
<dbReference type="InterPro" id="IPR052530">
    <property type="entry name" value="NAD(P)H_nitroreductase"/>
</dbReference>
<dbReference type="EC" id="1.-.-.-" evidence="8"/>
<evidence type="ECO:0000259" key="10">
    <source>
        <dbReference type="Pfam" id="PF00881"/>
    </source>
</evidence>
<proteinExistence type="inferred from homology"/>
<evidence type="ECO:0000313" key="11">
    <source>
        <dbReference type="EMBL" id="NMH95845.1"/>
    </source>
</evidence>
<keyword evidence="7 8" id="KW-0520">NAD</keyword>
<evidence type="ECO:0000313" key="12">
    <source>
        <dbReference type="Proteomes" id="UP000820669"/>
    </source>
</evidence>
<dbReference type="Proteomes" id="UP000820669">
    <property type="component" value="Unassembled WGS sequence"/>
</dbReference>
<keyword evidence="6 8" id="KW-0560">Oxidoreductase</keyword>
<dbReference type="InterPro" id="IPR029479">
    <property type="entry name" value="Nitroreductase"/>
</dbReference>
<reference evidence="11 12" key="1">
    <citation type="submission" date="2020-04" db="EMBL/GenBank/DDBJ databases">
        <authorList>
            <person name="Klaysubun C."/>
            <person name="Duangmal K."/>
            <person name="Lipun K."/>
        </authorList>
    </citation>
    <scope>NUCLEOTIDE SEQUENCE [LARGE SCALE GENOMIC DNA]</scope>
    <source>
        <strain evidence="11 12">K10HN5</strain>
    </source>
</reference>
<feature type="region of interest" description="Disordered" evidence="9">
    <location>
        <begin position="1"/>
        <end position="21"/>
    </location>
</feature>
<evidence type="ECO:0000256" key="2">
    <source>
        <dbReference type="ARBA" id="ARBA00007118"/>
    </source>
</evidence>
<protein>
    <recommendedName>
        <fullName evidence="8">Putative NAD(P)H nitroreductase</fullName>
        <ecNumber evidence="8">1.-.-.-</ecNumber>
    </recommendedName>
</protein>